<dbReference type="AlphaFoldDB" id="A0A072PIG5"/>
<dbReference type="GeneID" id="25279681"/>
<evidence type="ECO:0000256" key="1">
    <source>
        <dbReference type="SAM" id="Phobius"/>
    </source>
</evidence>
<dbReference type="InterPro" id="IPR013920">
    <property type="entry name" value="DUF1774_fun"/>
</dbReference>
<feature type="transmembrane region" description="Helical" evidence="1">
    <location>
        <begin position="162"/>
        <end position="180"/>
    </location>
</feature>
<dbReference type="EMBL" id="AMGV01000003">
    <property type="protein sequence ID" value="KEF59904.1"/>
    <property type="molecule type" value="Genomic_DNA"/>
</dbReference>
<dbReference type="VEuPathDB" id="FungiDB:A1O9_04752"/>
<reference evidence="2 3" key="1">
    <citation type="submission" date="2013-03" db="EMBL/GenBank/DDBJ databases">
        <title>The Genome Sequence of Exophiala aquamarina CBS 119918.</title>
        <authorList>
            <consortium name="The Broad Institute Genomics Platform"/>
            <person name="Cuomo C."/>
            <person name="de Hoog S."/>
            <person name="Gorbushina A."/>
            <person name="Walker B."/>
            <person name="Young S.K."/>
            <person name="Zeng Q."/>
            <person name="Gargeya S."/>
            <person name="Fitzgerald M."/>
            <person name="Haas B."/>
            <person name="Abouelleil A."/>
            <person name="Allen A.W."/>
            <person name="Alvarado L."/>
            <person name="Arachchi H.M."/>
            <person name="Berlin A.M."/>
            <person name="Chapman S.B."/>
            <person name="Gainer-Dewar J."/>
            <person name="Goldberg J."/>
            <person name="Griggs A."/>
            <person name="Gujja S."/>
            <person name="Hansen M."/>
            <person name="Howarth C."/>
            <person name="Imamovic A."/>
            <person name="Ireland A."/>
            <person name="Larimer J."/>
            <person name="McCowan C."/>
            <person name="Murphy C."/>
            <person name="Pearson M."/>
            <person name="Poon T.W."/>
            <person name="Priest M."/>
            <person name="Roberts A."/>
            <person name="Saif S."/>
            <person name="Shea T."/>
            <person name="Sisk P."/>
            <person name="Sykes S."/>
            <person name="Wortman J."/>
            <person name="Nusbaum C."/>
            <person name="Birren B."/>
        </authorList>
    </citation>
    <scope>NUCLEOTIDE SEQUENCE [LARGE SCALE GENOMIC DNA]</scope>
    <source>
        <strain evidence="2 3">CBS 119918</strain>
    </source>
</reference>
<feature type="transmembrane region" description="Helical" evidence="1">
    <location>
        <begin position="192"/>
        <end position="210"/>
    </location>
</feature>
<protein>
    <recommendedName>
        <fullName evidence="4">ATP synthase F0</fullName>
    </recommendedName>
</protein>
<proteinExistence type="predicted"/>
<feature type="transmembrane region" description="Helical" evidence="1">
    <location>
        <begin position="239"/>
        <end position="262"/>
    </location>
</feature>
<feature type="transmembrane region" description="Helical" evidence="1">
    <location>
        <begin position="69"/>
        <end position="88"/>
    </location>
</feature>
<accession>A0A072PIG5</accession>
<dbReference type="Proteomes" id="UP000027920">
    <property type="component" value="Unassembled WGS sequence"/>
</dbReference>
<name>A0A072PIG5_9EURO</name>
<dbReference type="RefSeq" id="XP_013262494.1">
    <property type="nucleotide sequence ID" value="XM_013407040.1"/>
</dbReference>
<dbReference type="Pfam" id="PF08611">
    <property type="entry name" value="DUF1774"/>
    <property type="match status" value="1"/>
</dbReference>
<dbReference type="HOGENOM" id="CLU_061220_0_0_1"/>
<comment type="caution">
    <text evidence="2">The sequence shown here is derived from an EMBL/GenBank/DDBJ whole genome shotgun (WGS) entry which is preliminary data.</text>
</comment>
<sequence length="291" mass="33087">MPVKDYNPFAKREEFSSRSLLAYKILTVLSWLILVVVGVYYTFDKPHDKHKHYHNHTIWGQNSHHPTPFSLNSIVVSIYWVVVLILQAHYVRYLYSADKAFVTSAANVGSHFILHNLLSTAFILLWVRGFFWQGELFLIINLFNLTLLYFRHPTTPRFVHIPIVSAPLAWTYIAILWNGAAAVHAHTLPARIVANIFIWGILVLGGFFLLTYKDYTMGIELAILSLALAIAQLETHVIAFQWIFAFVIAGVLFVGSIVIGAPQVFGQDRSIRQEGAIVSEDRERAPLLDDQ</sequence>
<feature type="transmembrane region" description="Helical" evidence="1">
    <location>
        <begin position="21"/>
        <end position="43"/>
    </location>
</feature>
<dbReference type="PANTHER" id="PTHR37992">
    <property type="entry name" value="EXPRESSED PROTEIN"/>
    <property type="match status" value="1"/>
</dbReference>
<organism evidence="2 3">
    <name type="scientific">Exophiala aquamarina CBS 119918</name>
    <dbReference type="NCBI Taxonomy" id="1182545"/>
    <lineage>
        <taxon>Eukaryota</taxon>
        <taxon>Fungi</taxon>
        <taxon>Dikarya</taxon>
        <taxon>Ascomycota</taxon>
        <taxon>Pezizomycotina</taxon>
        <taxon>Eurotiomycetes</taxon>
        <taxon>Chaetothyriomycetidae</taxon>
        <taxon>Chaetothyriales</taxon>
        <taxon>Herpotrichiellaceae</taxon>
        <taxon>Exophiala</taxon>
    </lineage>
</organism>
<evidence type="ECO:0000313" key="3">
    <source>
        <dbReference type="Proteomes" id="UP000027920"/>
    </source>
</evidence>
<evidence type="ECO:0000313" key="2">
    <source>
        <dbReference type="EMBL" id="KEF59904.1"/>
    </source>
</evidence>
<gene>
    <name evidence="2" type="ORF">A1O9_04752</name>
</gene>
<dbReference type="OrthoDB" id="3342455at2759"/>
<keyword evidence="1" id="KW-0812">Transmembrane</keyword>
<keyword evidence="1" id="KW-1133">Transmembrane helix</keyword>
<evidence type="ECO:0008006" key="4">
    <source>
        <dbReference type="Google" id="ProtNLM"/>
    </source>
</evidence>
<dbReference type="STRING" id="1182545.A0A072PIG5"/>
<dbReference type="PANTHER" id="PTHR37992:SF1">
    <property type="entry name" value="DUF1774-DOMAIN-CONTAINING PROTEIN"/>
    <property type="match status" value="1"/>
</dbReference>
<keyword evidence="3" id="KW-1185">Reference proteome</keyword>
<keyword evidence="1" id="KW-0472">Membrane</keyword>
<feature type="transmembrane region" description="Helical" evidence="1">
    <location>
        <begin position="100"/>
        <end position="124"/>
    </location>
</feature>